<keyword evidence="6 12" id="KW-0732">Signal</keyword>
<evidence type="ECO:0000259" key="14">
    <source>
        <dbReference type="Pfam" id="PF14683"/>
    </source>
</evidence>
<dbReference type="InterPro" id="IPR029411">
    <property type="entry name" value="RG-lyase_III"/>
</dbReference>
<dbReference type="Gene3D" id="2.70.98.10">
    <property type="match status" value="1"/>
</dbReference>
<name>A0A8H3E1E7_9AGAM</name>
<feature type="domain" description="Rhamnogalacturonan lyase" evidence="14">
    <location>
        <begin position="354"/>
        <end position="519"/>
    </location>
</feature>
<dbReference type="GO" id="GO:0045490">
    <property type="term" value="P:pectin catabolic process"/>
    <property type="evidence" value="ECO:0007669"/>
    <property type="project" value="TreeGrafter"/>
</dbReference>
<comment type="subcellular location">
    <subcellularLocation>
        <location evidence="2">Secreted</location>
    </subcellularLocation>
</comment>
<dbReference type="EC" id="4.2.2.23" evidence="4"/>
<dbReference type="Pfam" id="PF09284">
    <property type="entry name" value="RhgB_N"/>
    <property type="match status" value="1"/>
</dbReference>
<dbReference type="PANTHER" id="PTHR36574:SF1">
    <property type="entry name" value="RHAMNOGALACTURONATE LYASE-RELATED"/>
    <property type="match status" value="1"/>
</dbReference>
<evidence type="ECO:0000256" key="10">
    <source>
        <dbReference type="ARBA" id="ARBA00023316"/>
    </source>
</evidence>
<keyword evidence="9" id="KW-0119">Carbohydrate metabolism</keyword>
<feature type="domain" description="Rhamnogalacturonan lyase" evidence="15">
    <location>
        <begin position="270"/>
        <end position="343"/>
    </location>
</feature>
<dbReference type="GO" id="GO:0030246">
    <property type="term" value="F:carbohydrate binding"/>
    <property type="evidence" value="ECO:0007669"/>
    <property type="project" value="InterPro"/>
</dbReference>
<dbReference type="InterPro" id="IPR011013">
    <property type="entry name" value="Gal_mutarotase_sf_dom"/>
</dbReference>
<dbReference type="PANTHER" id="PTHR36574">
    <property type="entry name" value="RHAMNOGALACTURONATE LYASE-RELATED"/>
    <property type="match status" value="1"/>
</dbReference>
<proteinExistence type="inferred from homology"/>
<dbReference type="EMBL" id="CAJNJQ010002145">
    <property type="protein sequence ID" value="CAE7162621.1"/>
    <property type="molecule type" value="Genomic_DNA"/>
</dbReference>
<dbReference type="CDD" id="cd10316">
    <property type="entry name" value="RGL4_M"/>
    <property type="match status" value="1"/>
</dbReference>
<dbReference type="GO" id="GO:0005576">
    <property type="term" value="C:extracellular region"/>
    <property type="evidence" value="ECO:0007669"/>
    <property type="project" value="UniProtKB-SubCell"/>
</dbReference>
<dbReference type="CDD" id="cd10320">
    <property type="entry name" value="RGL4_N"/>
    <property type="match status" value="1"/>
</dbReference>
<organism evidence="16 17">
    <name type="scientific">Rhizoctonia solani</name>
    <dbReference type="NCBI Taxonomy" id="456999"/>
    <lineage>
        <taxon>Eukaryota</taxon>
        <taxon>Fungi</taxon>
        <taxon>Dikarya</taxon>
        <taxon>Basidiomycota</taxon>
        <taxon>Agaricomycotina</taxon>
        <taxon>Agaricomycetes</taxon>
        <taxon>Cantharellales</taxon>
        <taxon>Ceratobasidiaceae</taxon>
        <taxon>Rhizoctonia</taxon>
    </lineage>
</organism>
<feature type="domain" description="Rhamnogalacturonase B N-terminal" evidence="13">
    <location>
        <begin position="23"/>
        <end position="264"/>
    </location>
</feature>
<dbReference type="SUPFAM" id="SSF49785">
    <property type="entry name" value="Galactose-binding domain-like"/>
    <property type="match status" value="1"/>
</dbReference>
<comment type="caution">
    <text evidence="16">The sequence shown here is derived from an EMBL/GenBank/DDBJ whole genome shotgun (WGS) entry which is preliminary data.</text>
</comment>
<evidence type="ECO:0000256" key="12">
    <source>
        <dbReference type="SAM" id="SignalP"/>
    </source>
</evidence>
<dbReference type="GO" id="GO:0071555">
    <property type="term" value="P:cell wall organization"/>
    <property type="evidence" value="ECO:0007669"/>
    <property type="project" value="UniProtKB-KW"/>
</dbReference>
<evidence type="ECO:0000256" key="6">
    <source>
        <dbReference type="ARBA" id="ARBA00022729"/>
    </source>
</evidence>
<dbReference type="InterPro" id="IPR029413">
    <property type="entry name" value="RG-lyase_II"/>
</dbReference>
<dbReference type="GO" id="GO:0102210">
    <property type="term" value="F:rhamnogalacturonan endolyase activity"/>
    <property type="evidence" value="ECO:0007669"/>
    <property type="project" value="UniProtKB-EC"/>
</dbReference>
<evidence type="ECO:0000256" key="7">
    <source>
        <dbReference type="ARBA" id="ARBA00023157"/>
    </source>
</evidence>
<evidence type="ECO:0000256" key="11">
    <source>
        <dbReference type="ARBA" id="ARBA00023326"/>
    </source>
</evidence>
<dbReference type="InterPro" id="IPR008979">
    <property type="entry name" value="Galactose-bd-like_sf"/>
</dbReference>
<keyword evidence="5" id="KW-0964">Secreted</keyword>
<sequence>MTFSLHSFTLLSLLYINLVFAAFGVTPESDYLRVDTEAVKTSNGDITSLKYNDVECQDKAKFTHISSGLGSATVTSKVSKNHATITIETATLASTQYYVAVKGQSIVYIGTYTTAQPAIGELRFIARLDKSVLFRGNTPSEVADGSVIESSDIFNVSGQTRSKFYSSVPFINNQVHGVVGKDIGAYMVMPENAYETTSGGPFMRDINNQGSSQQEIYFYMNSGHMKTEGFRTGFFGPYALVFNSGTPPSGDLDTSFFAELGLKGYVAASGRGAVNGTIASIASSFQAVVSLKNNESQYWGKASSGTYTIPRVKPGKYNVTLFKNELEVGTANVTVSAGQTTTLDMKSTEDVKTTLWQIGVPDGTPAGFLNADKIETMHPSDSRMSTWNATTFTIGSSSPDSFPMAQFIAVNNPTTIVWTADSSQIGARTLRIRTTSSFAGGRPTLKVNSWTARPPGAPTNIDSRGVTRGTWRGHNQMYEFLIPAGKLVAGSNNFTISVISGKSGDGFLSANIVYDSVELF</sequence>
<keyword evidence="10" id="KW-0961">Cell wall biogenesis/degradation</keyword>
<protein>
    <recommendedName>
        <fullName evidence="4">rhamnogalacturonan endolyase</fullName>
        <ecNumber evidence="4">4.2.2.23</ecNumber>
    </recommendedName>
</protein>
<dbReference type="Pfam" id="PF14686">
    <property type="entry name" value="fn3_3"/>
    <property type="match status" value="1"/>
</dbReference>
<evidence type="ECO:0000256" key="8">
    <source>
        <dbReference type="ARBA" id="ARBA00023239"/>
    </source>
</evidence>
<keyword evidence="7" id="KW-1015">Disulfide bond</keyword>
<evidence type="ECO:0000313" key="17">
    <source>
        <dbReference type="Proteomes" id="UP000663827"/>
    </source>
</evidence>
<evidence type="ECO:0000256" key="5">
    <source>
        <dbReference type="ARBA" id="ARBA00022525"/>
    </source>
</evidence>
<evidence type="ECO:0000256" key="2">
    <source>
        <dbReference type="ARBA" id="ARBA00004613"/>
    </source>
</evidence>
<evidence type="ECO:0000256" key="9">
    <source>
        <dbReference type="ARBA" id="ARBA00023277"/>
    </source>
</evidence>
<comment type="similarity">
    <text evidence="3">Belongs to the polysaccharide lyase 4 family.</text>
</comment>
<dbReference type="Proteomes" id="UP000663827">
    <property type="component" value="Unassembled WGS sequence"/>
</dbReference>
<dbReference type="SUPFAM" id="SSF49452">
    <property type="entry name" value="Starch-binding domain-like"/>
    <property type="match status" value="1"/>
</dbReference>
<comment type="catalytic activity">
    <reaction evidence="1">
        <text>Endotype eliminative cleavage of L-alpha-rhamnopyranosyl-(1-&gt;4)-alpha-D-galactopyranosyluronic acid bonds of rhamnogalacturonan I domains in ramified hairy regions of pectin leaving L-rhamnopyranose at the reducing end and 4-deoxy-4,5-unsaturated D-galactopyranosyluronic acid at the non-reducing end.</text>
        <dbReference type="EC" id="4.2.2.23"/>
    </reaction>
</comment>
<feature type="chain" id="PRO_5034953821" description="rhamnogalacturonan endolyase" evidence="12">
    <location>
        <begin position="22"/>
        <end position="520"/>
    </location>
</feature>
<dbReference type="Gene3D" id="2.60.40.1120">
    <property type="entry name" value="Carboxypeptidase-like, regulatory domain"/>
    <property type="match status" value="1"/>
</dbReference>
<accession>A0A8H3E1E7</accession>
<evidence type="ECO:0000256" key="3">
    <source>
        <dbReference type="ARBA" id="ARBA00010418"/>
    </source>
</evidence>
<evidence type="ECO:0000256" key="1">
    <source>
        <dbReference type="ARBA" id="ARBA00001324"/>
    </source>
</evidence>
<dbReference type="InterPro" id="IPR016590">
    <property type="entry name" value="Rhamnogalacturonase_B"/>
</dbReference>
<dbReference type="CDD" id="cd10317">
    <property type="entry name" value="RGL4_C"/>
    <property type="match status" value="1"/>
</dbReference>
<dbReference type="InterPro" id="IPR015364">
    <property type="entry name" value="RhgB_N"/>
</dbReference>
<dbReference type="Gene3D" id="2.60.120.260">
    <property type="entry name" value="Galactose-binding domain-like"/>
    <property type="match status" value="1"/>
</dbReference>
<feature type="signal peptide" evidence="12">
    <location>
        <begin position="1"/>
        <end position="21"/>
    </location>
</feature>
<reference evidence="16" key="1">
    <citation type="submission" date="2021-01" db="EMBL/GenBank/DDBJ databases">
        <authorList>
            <person name="Kaushik A."/>
        </authorList>
    </citation>
    <scope>NUCLEOTIDE SEQUENCE</scope>
    <source>
        <strain evidence="16">AG5</strain>
    </source>
</reference>
<dbReference type="Pfam" id="PF14683">
    <property type="entry name" value="CBM-like"/>
    <property type="match status" value="1"/>
</dbReference>
<dbReference type="InterPro" id="IPR014718">
    <property type="entry name" value="GH-type_carb-bd"/>
</dbReference>
<evidence type="ECO:0000256" key="4">
    <source>
        <dbReference type="ARBA" id="ARBA00012437"/>
    </source>
</evidence>
<evidence type="ECO:0000313" key="16">
    <source>
        <dbReference type="EMBL" id="CAE7162621.1"/>
    </source>
</evidence>
<dbReference type="SUPFAM" id="SSF74650">
    <property type="entry name" value="Galactose mutarotase-like"/>
    <property type="match status" value="1"/>
</dbReference>
<evidence type="ECO:0000259" key="15">
    <source>
        <dbReference type="Pfam" id="PF14686"/>
    </source>
</evidence>
<keyword evidence="8" id="KW-0456">Lyase</keyword>
<dbReference type="AlphaFoldDB" id="A0A8H3E1E7"/>
<gene>
    <name evidence="16" type="ORF">RDB_LOCUS101220</name>
</gene>
<evidence type="ECO:0000259" key="13">
    <source>
        <dbReference type="Pfam" id="PF09284"/>
    </source>
</evidence>
<dbReference type="InterPro" id="IPR013784">
    <property type="entry name" value="Carb-bd-like_fold"/>
</dbReference>
<keyword evidence="11" id="KW-0624">Polysaccharide degradation</keyword>